<reference evidence="2 3" key="1">
    <citation type="submission" date="2012-05" db="EMBL/GenBank/DDBJ databases">
        <title>Recombination and specialization in a pathogen metapopulation.</title>
        <authorList>
            <person name="Gardiner A."/>
            <person name="Kemen E."/>
            <person name="Schultz-Larsen T."/>
            <person name="MacLean D."/>
            <person name="Van Oosterhout C."/>
            <person name="Jones J.D.G."/>
        </authorList>
    </citation>
    <scope>NUCLEOTIDE SEQUENCE [LARGE SCALE GENOMIC DNA]</scope>
    <source>
        <strain evidence="2 3">Ac Nc2</strain>
    </source>
</reference>
<comment type="caution">
    <text evidence="2">The sequence shown here is derived from an EMBL/GenBank/DDBJ whole genome shotgun (WGS) entry which is preliminary data.</text>
</comment>
<keyword evidence="3" id="KW-1185">Reference proteome</keyword>
<evidence type="ECO:0000313" key="2">
    <source>
        <dbReference type="EMBL" id="CCI42605.1"/>
    </source>
</evidence>
<evidence type="ECO:0000256" key="1">
    <source>
        <dbReference type="SAM" id="Phobius"/>
    </source>
</evidence>
<keyword evidence="1" id="KW-1133">Transmembrane helix</keyword>
<sequence>MSRLSLCYSFDSSYIFARHLLIIFSPLLCCYGYFARHFQSYRSKRSKCQMSLSVAPPSISTRYWYQVSGRGTEERRYALVYWAEKIFRPRNQKDYGCTLFSMTWTSRAIIELQNEENVSQKLLS</sequence>
<proteinExistence type="predicted"/>
<keyword evidence="1" id="KW-0812">Transmembrane</keyword>
<dbReference type="AlphaFoldDB" id="A0A024G7R7"/>
<dbReference type="EMBL" id="CAIX01000036">
    <property type="protein sequence ID" value="CCI42605.1"/>
    <property type="molecule type" value="Genomic_DNA"/>
</dbReference>
<feature type="transmembrane region" description="Helical" evidence="1">
    <location>
        <begin position="15"/>
        <end position="35"/>
    </location>
</feature>
<accession>A0A024G7R7</accession>
<keyword evidence="1" id="KW-0472">Membrane</keyword>
<dbReference type="InParanoid" id="A0A024G7R7"/>
<protein>
    <submittedName>
        <fullName evidence="2">Uncharacterized protein</fullName>
    </submittedName>
</protein>
<evidence type="ECO:0000313" key="3">
    <source>
        <dbReference type="Proteomes" id="UP000053237"/>
    </source>
</evidence>
<gene>
    <name evidence="2" type="ORF">BN9_033890</name>
</gene>
<dbReference type="Proteomes" id="UP000053237">
    <property type="component" value="Unassembled WGS sequence"/>
</dbReference>
<organism evidence="2 3">
    <name type="scientific">Albugo candida</name>
    <dbReference type="NCBI Taxonomy" id="65357"/>
    <lineage>
        <taxon>Eukaryota</taxon>
        <taxon>Sar</taxon>
        <taxon>Stramenopiles</taxon>
        <taxon>Oomycota</taxon>
        <taxon>Peronosporomycetes</taxon>
        <taxon>Albuginales</taxon>
        <taxon>Albuginaceae</taxon>
        <taxon>Albugo</taxon>
    </lineage>
</organism>
<name>A0A024G7R7_9STRA</name>